<evidence type="ECO:0000256" key="1">
    <source>
        <dbReference type="ARBA" id="ARBA00005558"/>
    </source>
</evidence>
<accession>A0A1V3KHI9</accession>
<dbReference type="SUPFAM" id="SSF69349">
    <property type="entry name" value="Phage fibre proteins"/>
    <property type="match status" value="1"/>
</dbReference>
<name>A0A1V3KHI9_9PAST</name>
<dbReference type="EMBL" id="MLAE01000061">
    <property type="protein sequence ID" value="OOF76860.1"/>
    <property type="molecule type" value="Genomic_DNA"/>
</dbReference>
<feature type="non-terminal residue" evidence="7">
    <location>
        <position position="1606"/>
    </location>
</feature>
<dbReference type="InterPro" id="IPR056823">
    <property type="entry name" value="TEN-like_YD-shell"/>
</dbReference>
<dbReference type="Pfam" id="PF22178">
    <property type="entry name" value="Gp5_trimer_C"/>
    <property type="match status" value="1"/>
</dbReference>
<proteinExistence type="inferred from homology"/>
<feature type="domain" description="Teneurin-like YD-shell" evidence="6">
    <location>
        <begin position="1094"/>
        <end position="1256"/>
    </location>
</feature>
<evidence type="ECO:0000259" key="4">
    <source>
        <dbReference type="Pfam" id="PF20148"/>
    </source>
</evidence>
<dbReference type="PANTHER" id="PTHR32305">
    <property type="match status" value="1"/>
</dbReference>
<comment type="caution">
    <text evidence="7">The sequence shown here is derived from an EMBL/GenBank/DDBJ whole genome shotgun (WGS) entry which is preliminary data.</text>
</comment>
<dbReference type="Gene3D" id="2.30.110.50">
    <property type="match status" value="1"/>
</dbReference>
<feature type="domain" description="Gp5/Type VI secretion system Vgr protein OB-fold" evidence="3">
    <location>
        <begin position="386"/>
        <end position="453"/>
    </location>
</feature>
<protein>
    <submittedName>
        <fullName evidence="7">Type IV secretion protein Rhs</fullName>
    </submittedName>
</protein>
<gene>
    <name evidence="7" type="ORF">BKG96_09465</name>
</gene>
<dbReference type="InterPro" id="IPR006533">
    <property type="entry name" value="T6SS_Vgr_RhsGE"/>
</dbReference>
<dbReference type="SUPFAM" id="SSF69255">
    <property type="entry name" value="gp5 N-terminal domain-like"/>
    <property type="match status" value="1"/>
</dbReference>
<feature type="domain" description="DUF6531" evidence="4">
    <location>
        <begin position="678"/>
        <end position="737"/>
    </location>
</feature>
<dbReference type="InterPro" id="IPR031325">
    <property type="entry name" value="RHS_repeat"/>
</dbReference>
<keyword evidence="2" id="KW-0677">Repeat</keyword>
<comment type="similarity">
    <text evidence="1">Belongs to the VgrG protein family.</text>
</comment>
<dbReference type="InterPro" id="IPR054030">
    <property type="entry name" value="Gp5_Vgr_C"/>
</dbReference>
<evidence type="ECO:0000256" key="2">
    <source>
        <dbReference type="ARBA" id="ARBA00022737"/>
    </source>
</evidence>
<dbReference type="Gene3D" id="2.40.50.230">
    <property type="entry name" value="Gp5 N-terminal domain"/>
    <property type="match status" value="1"/>
</dbReference>
<dbReference type="NCBIfam" id="TIGR01643">
    <property type="entry name" value="YD_repeat_2x"/>
    <property type="match status" value="10"/>
</dbReference>
<evidence type="ECO:0000259" key="5">
    <source>
        <dbReference type="Pfam" id="PF22178"/>
    </source>
</evidence>
<dbReference type="InterPro" id="IPR037026">
    <property type="entry name" value="Vgr_OB-fold_dom_sf"/>
</dbReference>
<dbReference type="NCBIfam" id="TIGR03361">
    <property type="entry name" value="VI_Rhs_Vgr"/>
    <property type="match status" value="1"/>
</dbReference>
<dbReference type="Pfam" id="PF05593">
    <property type="entry name" value="RHS_repeat"/>
    <property type="match status" value="1"/>
</dbReference>
<dbReference type="InterPro" id="IPR045351">
    <property type="entry name" value="DUF6531"/>
</dbReference>
<dbReference type="Pfam" id="PF04717">
    <property type="entry name" value="Phage_base_V"/>
    <property type="match status" value="1"/>
</dbReference>
<evidence type="ECO:0000313" key="8">
    <source>
        <dbReference type="Proteomes" id="UP000189114"/>
    </source>
</evidence>
<dbReference type="NCBIfam" id="TIGR01646">
    <property type="entry name" value="vgr_GE"/>
    <property type="match status" value="1"/>
</dbReference>
<dbReference type="GO" id="GO:0005576">
    <property type="term" value="C:extracellular region"/>
    <property type="evidence" value="ECO:0007669"/>
    <property type="project" value="UniProtKB-SubCell"/>
</dbReference>
<feature type="domain" description="Gp5/Type VI secretion system Vgr C-terminal trimerisation" evidence="5">
    <location>
        <begin position="470"/>
        <end position="576"/>
    </location>
</feature>
<dbReference type="Pfam" id="PF25023">
    <property type="entry name" value="TEN_YD-shell"/>
    <property type="match status" value="2"/>
</dbReference>
<dbReference type="Gene3D" id="3.55.50.10">
    <property type="entry name" value="Baseplate protein-like domains"/>
    <property type="match status" value="1"/>
</dbReference>
<reference evidence="8" key="1">
    <citation type="submission" date="2016-10" db="EMBL/GenBank/DDBJ databases">
        <title>Rodentibacter gen. nov. and new species.</title>
        <authorList>
            <person name="Christensen H."/>
        </authorList>
    </citation>
    <scope>NUCLEOTIDE SEQUENCE [LARGE SCALE GENOMIC DNA]</scope>
    <source>
        <strain evidence="8">Ppn152</strain>
    </source>
</reference>
<dbReference type="Pfam" id="PF05954">
    <property type="entry name" value="Phage_GPD"/>
    <property type="match status" value="1"/>
</dbReference>
<dbReference type="RefSeq" id="WP_077587257.1">
    <property type="nucleotide sequence ID" value="NZ_MLAE01000061.1"/>
</dbReference>
<feature type="domain" description="Teneurin-like YD-shell" evidence="6">
    <location>
        <begin position="1354"/>
        <end position="1464"/>
    </location>
</feature>
<evidence type="ECO:0000259" key="6">
    <source>
        <dbReference type="Pfam" id="PF25023"/>
    </source>
</evidence>
<dbReference type="SUPFAM" id="SSF69279">
    <property type="entry name" value="Phage tail proteins"/>
    <property type="match status" value="2"/>
</dbReference>
<dbReference type="InterPro" id="IPR050708">
    <property type="entry name" value="T6SS_VgrG/RHS"/>
</dbReference>
<evidence type="ECO:0000313" key="7">
    <source>
        <dbReference type="EMBL" id="OOF76860.1"/>
    </source>
</evidence>
<evidence type="ECO:0000259" key="3">
    <source>
        <dbReference type="Pfam" id="PF04717"/>
    </source>
</evidence>
<dbReference type="InterPro" id="IPR006530">
    <property type="entry name" value="YD"/>
</dbReference>
<dbReference type="PANTHER" id="PTHR32305:SF11">
    <property type="entry name" value="TYPE VI SECRETION SYSTEM SPIKE PROTEIN VGRG3"/>
    <property type="match status" value="1"/>
</dbReference>
<dbReference type="InterPro" id="IPR017847">
    <property type="entry name" value="T6SS_RhsGE_Vgr_subset"/>
</dbReference>
<dbReference type="Proteomes" id="UP000189114">
    <property type="component" value="Unassembled WGS sequence"/>
</dbReference>
<dbReference type="Gene3D" id="4.10.220.110">
    <property type="match status" value="1"/>
</dbReference>
<organism evidence="7 8">
    <name type="scientific">Rodentibacter caecimuris</name>
    <dbReference type="NCBI Taxonomy" id="1796644"/>
    <lineage>
        <taxon>Bacteria</taxon>
        <taxon>Pseudomonadati</taxon>
        <taxon>Pseudomonadota</taxon>
        <taxon>Gammaproteobacteria</taxon>
        <taxon>Pasteurellales</taxon>
        <taxon>Pasteurellaceae</taxon>
        <taxon>Rodentibacter</taxon>
    </lineage>
</organism>
<dbReference type="Gene3D" id="3.90.930.1">
    <property type="match status" value="1"/>
</dbReference>
<dbReference type="Gene3D" id="2.180.10.10">
    <property type="entry name" value="RHS repeat-associated core"/>
    <property type="match status" value="2"/>
</dbReference>
<sequence>MAVQSDYRYSLTVNGNSQFDVVSFVLTEHLSSLFRAELALAGFDNAPAFAEILNHPATLTFWQDDTPIRYLNGIVTGFKQQESGFSRTRYQMVIEPALSRANLQADLRIFQQQDSQQIIETLLRKNQVTQHQFHFSDAYWTREYCVQYRETDLAFIERLAAEEGTYYYFEHTAEHHILHFSNSSGLAESKGRLLYNAMPAGERPEAAVWHWAYEEKLAGTQQTLRDYTFTHPRYHQEHQAVRNTPNIFGEHRDAQYESYDYPGRYKRDAQGKPFTRYRLEYLQREAELATAKSDDLRVIPGYCFTLTGHRQAHYNRDWLVVGVTHRGWQSGVLEEESGEQGNRYENDIKLIPQGRQWRPTPQPKPRVDGLQVAHVVGPAGEEIYCDEWGRVKVQFPWDRQGNNDEHSSCWIRVSQGWAGAQFGSIAIPRIGHEVLVGFLEGDPDQPIITGRTYHGTTEPPYPLPTHKTRMTIKSKTHKGEGFNELRFDDEKEQEEIFIHAQKNQNNVVNHDETTKVGRNRSEKVGRHEKITVGKNRSQTIKQNELLTVGFNRMTNIAMNELHNVGMMRSLNVLLSQKEMVGQDFDLTVGKDYRIDVGNNTHFSTAQLLTMISQNMHVTGKDEIRLDSKGGQIHLNEKGITLKGVVTIEGPLTVKGEAMAGGRSVEGECIACKQAAAVGRPVNPILGIKLLTNEVDFALPGLLPLTWRRSYYSDIPAGEMGNWLGQGWRVNGSQWIEGRLQSVALDNPLATPLNDGQETPPKSTALESFYYLDEQGREIPLPREIDGTPIFIQAEQIWVHYIGAETIEIANTTKSVRMTFRCSPQQTARQRQDGQTSIRYFTLQTIQDSHGNRQQFLYGQELYGQPPLPYAVTDGNGRVFALQFKHMPATTATASPTAASATIPPETDDRSPLWRLTDIYLLPRPFSAVNLTQLQETLQKHTALSEVSEVSEVSSDSRLGKKLVSYRYNAEGDLIEVKDGLGYVVRKFAYRNHLMIAHEDAAGLVSSYEYDHYHPSGKVIRNSTNLGERWEFAYFPSYTQVTDVLGRTEEYHFDEHRELIKFVAANGQATLQERDKLGRLLSQTDPSGQTRYFEYNPQGQMTKLTRPDNVMLHFMYDNDGRLTGQTDALGNMTRYRYDERGNLVERLDALKQTTAYAYTDKGQLSQITDPLGNHTHFTYDDNAQLARLTDCSGNPTRFSYNEWGQLSTQTDALGHTTNYDYNDRQQLIALILPNQSRTAYRYDNAGRMAAVIDPQGNKTAYQYRADGLLSIKTNAQGHRFQYHYDPAGRLVGLTNENQAAYRFVYDESDRVIWEKGFDDKLTQYEYDEQGRLTTQREYGISDTIIPTMPKKPNQTAVRETAFHYDRQGRLTKKQIKQGHQQHTTHYRYDANGRLMDIDNGESRLTYRYDALGRLVEETGTHPMFDNRPSKIEYQYDANGNRIKTGLPSGDDIHYFYYGTGHLSGIKLNHQLISEITRDKRHREIARTQGRITSEYQYNPLGQLTKQQAGLTESSAIRTLARTFSYDLSGNLQQSDTRLFTGGQFECSQTTYQYDPLGRIEHAHTERNGSAPHDERFRFDPAHNLIEHDNQIIKNNRLSHYAGVGFTY</sequence>
<dbReference type="InterPro" id="IPR006531">
    <property type="entry name" value="Gp5/Vgr_OB"/>
</dbReference>
<dbReference type="Pfam" id="PF20148">
    <property type="entry name" value="DUF6531"/>
    <property type="match status" value="1"/>
</dbReference>